<dbReference type="PANTHER" id="PTHR43025">
    <property type="entry name" value="MONOGALACTOSYLDIACYLGLYCEROL SYNTHASE"/>
    <property type="match status" value="1"/>
</dbReference>
<dbReference type="OrthoDB" id="9815663at2"/>
<evidence type="ECO:0000256" key="2">
    <source>
        <dbReference type="ARBA" id="ARBA00006962"/>
    </source>
</evidence>
<comment type="caution">
    <text evidence="7">The sequence shown here is derived from an EMBL/GenBank/DDBJ whole genome shotgun (WGS) entry which is preliminary data.</text>
</comment>
<dbReference type="InterPro" id="IPR050519">
    <property type="entry name" value="Glycosyltransf_28_UgtP"/>
</dbReference>
<keyword evidence="4" id="KW-0808">Transferase</keyword>
<dbReference type="AlphaFoldDB" id="A0A3N5BII9"/>
<dbReference type="Gene3D" id="3.40.50.2000">
    <property type="entry name" value="Glycogen Phosphorylase B"/>
    <property type="match status" value="2"/>
</dbReference>
<name>A0A3N5BII9_9BACL</name>
<dbReference type="InterPro" id="IPR009695">
    <property type="entry name" value="Diacylglyc_glucosyltr_N"/>
</dbReference>
<dbReference type="Pfam" id="PF06925">
    <property type="entry name" value="MGDG_synth"/>
    <property type="match status" value="1"/>
</dbReference>
<dbReference type="Pfam" id="PF04101">
    <property type="entry name" value="Glyco_tran_28_C"/>
    <property type="match status" value="1"/>
</dbReference>
<feature type="domain" description="Diacylglycerol glucosyltransferase N-terminal" evidence="6">
    <location>
        <begin position="17"/>
        <end position="174"/>
    </location>
</feature>
<organism evidence="7 8">
    <name type="scientific">Abyssicoccus albus</name>
    <dbReference type="NCBI Taxonomy" id="1817405"/>
    <lineage>
        <taxon>Bacteria</taxon>
        <taxon>Bacillati</taxon>
        <taxon>Bacillota</taxon>
        <taxon>Bacilli</taxon>
        <taxon>Bacillales</taxon>
        <taxon>Abyssicoccaceae</taxon>
    </lineage>
</organism>
<dbReference type="GO" id="GO:0016758">
    <property type="term" value="F:hexosyltransferase activity"/>
    <property type="evidence" value="ECO:0007669"/>
    <property type="project" value="InterPro"/>
</dbReference>
<dbReference type="GO" id="GO:0009247">
    <property type="term" value="P:glycolipid biosynthetic process"/>
    <property type="evidence" value="ECO:0007669"/>
    <property type="project" value="InterPro"/>
</dbReference>
<dbReference type="GO" id="GO:0016020">
    <property type="term" value="C:membrane"/>
    <property type="evidence" value="ECO:0007669"/>
    <property type="project" value="UniProtKB-SubCell"/>
</dbReference>
<dbReference type="SUPFAM" id="SSF53756">
    <property type="entry name" value="UDP-Glycosyltransferase/glycogen phosphorylase"/>
    <property type="match status" value="1"/>
</dbReference>
<evidence type="ECO:0000313" key="8">
    <source>
        <dbReference type="Proteomes" id="UP000277108"/>
    </source>
</evidence>
<evidence type="ECO:0000313" key="7">
    <source>
        <dbReference type="EMBL" id="RPF57634.1"/>
    </source>
</evidence>
<keyword evidence="8" id="KW-1185">Reference proteome</keyword>
<dbReference type="RefSeq" id="WP_123807229.1">
    <property type="nucleotide sequence ID" value="NZ_RKRK01000002.1"/>
</dbReference>
<evidence type="ECO:0000256" key="4">
    <source>
        <dbReference type="ARBA" id="ARBA00022679"/>
    </source>
</evidence>
<accession>A0A3N5BII9</accession>
<evidence type="ECO:0000256" key="3">
    <source>
        <dbReference type="ARBA" id="ARBA00022676"/>
    </source>
</evidence>
<reference evidence="7 8" key="1">
    <citation type="submission" date="2018-11" db="EMBL/GenBank/DDBJ databases">
        <title>Genomic Encyclopedia of Type Strains, Phase IV (KMG-IV): sequencing the most valuable type-strain genomes for metagenomic binning, comparative biology and taxonomic classification.</title>
        <authorList>
            <person name="Goeker M."/>
        </authorList>
    </citation>
    <scope>NUCLEOTIDE SEQUENCE [LARGE SCALE GENOMIC DNA]</scope>
    <source>
        <strain evidence="7 8">DSM 29158</strain>
    </source>
</reference>
<dbReference type="Proteomes" id="UP000277108">
    <property type="component" value="Unassembled WGS sequence"/>
</dbReference>
<proteinExistence type="inferred from homology"/>
<evidence type="ECO:0000259" key="5">
    <source>
        <dbReference type="Pfam" id="PF04101"/>
    </source>
</evidence>
<dbReference type="EMBL" id="RKRK01000002">
    <property type="protein sequence ID" value="RPF57634.1"/>
    <property type="molecule type" value="Genomic_DNA"/>
</dbReference>
<comment type="similarity">
    <text evidence="2">Belongs to the glycosyltransferase 28 family.</text>
</comment>
<comment type="subcellular location">
    <subcellularLocation>
        <location evidence="1">Membrane</location>
    </subcellularLocation>
</comment>
<sequence>MTKKKLLIITGSFGNGHIQATESIMSQIDLNEIDVYKHDLFLEAHPLLTTVAKTYYINSFTHFRTSYKMFYYSRPNAVDKSFYKYYGLNKLLKLVAEYNPDLILVTFPTPVMSVLKNRLNIDIPIVTVITDFRLHKNWVTPYSEGYYVACNETKNDLMKVGVDENLIHVTGIPINEAFSESIDCEQWLKSFNLDPNKKTILMVAGAFGVLRGFDEMIQQLIKKDENRQIVVVCGRNHELAQQLKNKFKNYSQVLIMGYTKEMNQWMASCDMMITKPGGITISEALARKIPLILYNPAPGQELENAKYFNRTRLAKIANNPNETIRIADHLLDHPLELKHMQQSMETHRKPTASRHIASLINEQLTKSYHKPLEDKKVIKYAKLFS</sequence>
<feature type="domain" description="Glycosyl transferase family 28 C-terminal" evidence="5">
    <location>
        <begin position="216"/>
        <end position="338"/>
    </location>
</feature>
<keyword evidence="3" id="KW-0328">Glycosyltransferase</keyword>
<dbReference type="InterPro" id="IPR007235">
    <property type="entry name" value="Glyco_trans_28_C"/>
</dbReference>
<gene>
    <name evidence="7" type="ORF">EDD62_0255</name>
</gene>
<dbReference type="PANTHER" id="PTHR43025:SF3">
    <property type="entry name" value="MONOGALACTOSYLDIACYLGLYCEROL SYNTHASE 1, CHLOROPLASTIC"/>
    <property type="match status" value="1"/>
</dbReference>
<evidence type="ECO:0000256" key="1">
    <source>
        <dbReference type="ARBA" id="ARBA00004370"/>
    </source>
</evidence>
<protein>
    <submittedName>
        <fullName evidence="7">Monogalactosyldiacylglycerol synthase</fullName>
    </submittedName>
</protein>
<evidence type="ECO:0000259" key="6">
    <source>
        <dbReference type="Pfam" id="PF06925"/>
    </source>
</evidence>